<name>A0A0E9PL11_ANGAN</name>
<reference evidence="1" key="1">
    <citation type="submission" date="2014-11" db="EMBL/GenBank/DDBJ databases">
        <authorList>
            <person name="Amaro Gonzalez C."/>
        </authorList>
    </citation>
    <scope>NUCLEOTIDE SEQUENCE</scope>
</reference>
<sequence>MLMGGFFRCSSHAPFPPTYL</sequence>
<dbReference type="AlphaFoldDB" id="A0A0E9PL11"/>
<accession>A0A0E9PL11</accession>
<evidence type="ECO:0000313" key="1">
    <source>
        <dbReference type="EMBL" id="JAH05214.1"/>
    </source>
</evidence>
<proteinExistence type="predicted"/>
<reference evidence="1" key="2">
    <citation type="journal article" date="2015" name="Fish Shellfish Immunol.">
        <title>Early steps in the European eel (Anguilla anguilla)-Vibrio vulnificus interaction in the gills: Role of the RtxA13 toxin.</title>
        <authorList>
            <person name="Callol A."/>
            <person name="Pajuelo D."/>
            <person name="Ebbesson L."/>
            <person name="Teles M."/>
            <person name="MacKenzie S."/>
            <person name="Amaro C."/>
        </authorList>
    </citation>
    <scope>NUCLEOTIDE SEQUENCE</scope>
</reference>
<protein>
    <submittedName>
        <fullName evidence="1">Uncharacterized protein</fullName>
    </submittedName>
</protein>
<organism evidence="1">
    <name type="scientific">Anguilla anguilla</name>
    <name type="common">European freshwater eel</name>
    <name type="synonym">Muraena anguilla</name>
    <dbReference type="NCBI Taxonomy" id="7936"/>
    <lineage>
        <taxon>Eukaryota</taxon>
        <taxon>Metazoa</taxon>
        <taxon>Chordata</taxon>
        <taxon>Craniata</taxon>
        <taxon>Vertebrata</taxon>
        <taxon>Euteleostomi</taxon>
        <taxon>Actinopterygii</taxon>
        <taxon>Neopterygii</taxon>
        <taxon>Teleostei</taxon>
        <taxon>Anguilliformes</taxon>
        <taxon>Anguillidae</taxon>
        <taxon>Anguilla</taxon>
    </lineage>
</organism>
<dbReference type="EMBL" id="GBXM01103363">
    <property type="protein sequence ID" value="JAH05214.1"/>
    <property type="molecule type" value="Transcribed_RNA"/>
</dbReference>